<dbReference type="OMA" id="EGWHYYD"/>
<dbReference type="RefSeq" id="XP_006671945.1">
    <property type="nucleotide sequence ID" value="XM_006671882.1"/>
</dbReference>
<dbReference type="KEGG" id="cmt:CCM_06742"/>
<dbReference type="OrthoDB" id="5598852at2759"/>
<dbReference type="InterPro" id="IPR051678">
    <property type="entry name" value="AGP_Transferase"/>
</dbReference>
<dbReference type="PANTHER" id="PTHR21310:SF59">
    <property type="entry name" value="AMINOGLYCOSIDE PHOSPHOTRANSFERASE DOMAIN-CONTAINING PROTEIN"/>
    <property type="match status" value="1"/>
</dbReference>
<dbReference type="InterPro" id="IPR011009">
    <property type="entry name" value="Kinase-like_dom_sf"/>
</dbReference>
<keyword evidence="2" id="KW-0418">Kinase</keyword>
<dbReference type="EMBL" id="JH126403">
    <property type="protein sequence ID" value="EGX90324.1"/>
    <property type="molecule type" value="Genomic_DNA"/>
</dbReference>
<evidence type="ECO:0000313" key="3">
    <source>
        <dbReference type="Proteomes" id="UP000001610"/>
    </source>
</evidence>
<protein>
    <submittedName>
        <fullName evidence="2">Protein kinase-like domain</fullName>
    </submittedName>
</protein>
<accession>G3JKV0</accession>
<proteinExistence type="predicted"/>
<gene>
    <name evidence="2" type="ORF">CCM_06742</name>
</gene>
<dbReference type="GeneID" id="18168755"/>
<feature type="domain" description="Aminoglycoside phosphotransferase" evidence="1">
    <location>
        <begin position="82"/>
        <end position="254"/>
    </location>
</feature>
<keyword evidence="2" id="KW-0808">Transferase</keyword>
<dbReference type="SUPFAM" id="SSF56112">
    <property type="entry name" value="Protein kinase-like (PK-like)"/>
    <property type="match status" value="1"/>
</dbReference>
<reference evidence="2 3" key="1">
    <citation type="journal article" date="2011" name="Genome Biol.">
        <title>Genome sequence of the insect pathogenic fungus Cordyceps militaris, a valued traditional Chinese medicine.</title>
        <authorList>
            <person name="Zheng P."/>
            <person name="Xia Y."/>
            <person name="Xiao G."/>
            <person name="Xiong C."/>
            <person name="Hu X."/>
            <person name="Zhang S."/>
            <person name="Zheng H."/>
            <person name="Huang Y."/>
            <person name="Zhou Y."/>
            <person name="Wang S."/>
            <person name="Zhao G.P."/>
            <person name="Liu X."/>
            <person name="St Leger R.J."/>
            <person name="Wang C."/>
        </authorList>
    </citation>
    <scope>NUCLEOTIDE SEQUENCE [LARGE SCALE GENOMIC DNA]</scope>
    <source>
        <strain evidence="2 3">CM01</strain>
    </source>
</reference>
<organism evidence="2 3">
    <name type="scientific">Cordyceps militaris (strain CM01)</name>
    <name type="common">Caterpillar fungus</name>
    <dbReference type="NCBI Taxonomy" id="983644"/>
    <lineage>
        <taxon>Eukaryota</taxon>
        <taxon>Fungi</taxon>
        <taxon>Dikarya</taxon>
        <taxon>Ascomycota</taxon>
        <taxon>Pezizomycotina</taxon>
        <taxon>Sordariomycetes</taxon>
        <taxon>Hypocreomycetidae</taxon>
        <taxon>Hypocreales</taxon>
        <taxon>Cordycipitaceae</taxon>
        <taxon>Cordyceps</taxon>
    </lineage>
</organism>
<keyword evidence="3" id="KW-1185">Reference proteome</keyword>
<dbReference type="Proteomes" id="UP000001610">
    <property type="component" value="Unassembled WGS sequence"/>
</dbReference>
<dbReference type="eggNOG" id="ENOG502SN14">
    <property type="taxonomic scope" value="Eukaryota"/>
</dbReference>
<dbReference type="VEuPathDB" id="FungiDB:CCM_06742"/>
<dbReference type="STRING" id="983644.G3JKV0"/>
<dbReference type="Pfam" id="PF01636">
    <property type="entry name" value="APH"/>
    <property type="match status" value="1"/>
</dbReference>
<dbReference type="GO" id="GO:0016301">
    <property type="term" value="F:kinase activity"/>
    <property type="evidence" value="ECO:0007669"/>
    <property type="project" value="UniProtKB-KW"/>
</dbReference>
<dbReference type="AlphaFoldDB" id="G3JKV0"/>
<sequence>MASDIEYYALENDISKFFQTYTSATREQCDQYAASVAGEPVTPEPIQGMWSYTVTAGPRWSIVQFRAPSSLLDMELLLLARDTHGPIVPECVYQGAIGHPMPLPVYLMEKLPGVPYCLEKLRGLSPSSPMSPAATSRVMNTVADFARLLLFFHDAALYGAKTDGQILRLLLAESAGNGNMIGVLADALPSRFTDKLIFLGEKLPSLFSSPYPLVLSHNDLCEMNVLVDRHTGHITGVIDWEEARILPFGFSLWGLENVLGNMDSEGWHYYDNREALVSLFWQVFNEEVGSTSDRQAIEVARTVGIFYRYGFAWAQDSWAVVLYRWTILEGFLKRNFYAVQVAQTSG</sequence>
<dbReference type="Gene3D" id="3.90.1200.10">
    <property type="match status" value="1"/>
</dbReference>
<dbReference type="HOGENOM" id="CLU_038193_1_0_1"/>
<name>G3JKV0_CORMM</name>
<dbReference type="InterPro" id="IPR002575">
    <property type="entry name" value="Aminoglycoside_PTrfase"/>
</dbReference>
<dbReference type="PANTHER" id="PTHR21310">
    <property type="entry name" value="AMINOGLYCOSIDE PHOSPHOTRANSFERASE-RELATED-RELATED"/>
    <property type="match status" value="1"/>
</dbReference>
<evidence type="ECO:0000259" key="1">
    <source>
        <dbReference type="Pfam" id="PF01636"/>
    </source>
</evidence>
<evidence type="ECO:0000313" key="2">
    <source>
        <dbReference type="EMBL" id="EGX90324.1"/>
    </source>
</evidence>
<dbReference type="InParanoid" id="G3JKV0"/>